<proteinExistence type="predicted"/>
<dbReference type="EMBL" id="JAAROV010000008">
    <property type="protein sequence ID" value="MBC1318447.1"/>
    <property type="molecule type" value="Genomic_DNA"/>
</dbReference>
<evidence type="ECO:0000313" key="4">
    <source>
        <dbReference type="Proteomes" id="UP000532866"/>
    </source>
</evidence>
<gene>
    <name evidence="2" type="ORF">HB759_16080</name>
    <name evidence="1" type="ORF">HB811_16840</name>
    <name evidence="3" type="ORF">HBP98_16590</name>
</gene>
<dbReference type="EMBL" id="JAARMV010000007">
    <property type="protein sequence ID" value="MBC2373631.1"/>
    <property type="molecule type" value="Genomic_DNA"/>
</dbReference>
<evidence type="ECO:0000313" key="5">
    <source>
        <dbReference type="Proteomes" id="UP000543379"/>
    </source>
</evidence>
<protein>
    <submittedName>
        <fullName evidence="2">Uncharacterized protein</fullName>
    </submittedName>
</protein>
<sequence length="85" mass="9754">MRIKFYQFSGEYRALIKAFSKKEALQLFKEGVCDVVKAKDAVEVSLLQAWDEWYQALTPEDSLLEHIENFVDNKASVLTTDPLIA</sequence>
<name>A0A7X0WGM6_9LIST</name>
<dbReference type="AlphaFoldDB" id="A0A7X0WGM6"/>
<comment type="caution">
    <text evidence="2">The sequence shown here is derived from an EMBL/GenBank/DDBJ whole genome shotgun (WGS) entry which is preliminary data.</text>
</comment>
<dbReference type="Proteomes" id="UP000546244">
    <property type="component" value="Unassembled WGS sequence"/>
</dbReference>
<dbReference type="RefSeq" id="WP_185369286.1">
    <property type="nucleotide sequence ID" value="NZ_JAARMV010000007.1"/>
</dbReference>
<evidence type="ECO:0000313" key="1">
    <source>
        <dbReference type="EMBL" id="MBC1318447.1"/>
    </source>
</evidence>
<accession>A0A7X0WGM6</accession>
<evidence type="ECO:0000313" key="6">
    <source>
        <dbReference type="Proteomes" id="UP000546244"/>
    </source>
</evidence>
<dbReference type="Proteomes" id="UP000543379">
    <property type="component" value="Unassembled WGS sequence"/>
</dbReference>
<dbReference type="EMBL" id="JAAROL010000010">
    <property type="protein sequence ID" value="MBC1333465.1"/>
    <property type="molecule type" value="Genomic_DNA"/>
</dbReference>
<reference evidence="4 5" key="1">
    <citation type="submission" date="2020-03" db="EMBL/GenBank/DDBJ databases">
        <title>Soil Listeria distribution.</title>
        <authorList>
            <person name="Liao J."/>
            <person name="Wiedmann M."/>
        </authorList>
    </citation>
    <scope>NUCLEOTIDE SEQUENCE [LARGE SCALE GENOMIC DNA]</scope>
    <source>
        <strain evidence="1 5">FSL L7-1816</strain>
        <strain evidence="2 4">FSL L7-1833</strain>
        <strain evidence="3 6">FSL L7-1850</strain>
    </source>
</reference>
<organism evidence="2 4">
    <name type="scientific">Listeria booriae</name>
    <dbReference type="NCBI Taxonomy" id="1552123"/>
    <lineage>
        <taxon>Bacteria</taxon>
        <taxon>Bacillati</taxon>
        <taxon>Bacillota</taxon>
        <taxon>Bacilli</taxon>
        <taxon>Bacillales</taxon>
        <taxon>Listeriaceae</taxon>
        <taxon>Listeria</taxon>
    </lineage>
</organism>
<evidence type="ECO:0000313" key="2">
    <source>
        <dbReference type="EMBL" id="MBC1333465.1"/>
    </source>
</evidence>
<evidence type="ECO:0000313" key="3">
    <source>
        <dbReference type="EMBL" id="MBC2373631.1"/>
    </source>
</evidence>
<dbReference type="Proteomes" id="UP000532866">
    <property type="component" value="Unassembled WGS sequence"/>
</dbReference>